<keyword evidence="4" id="KW-0812">Transmembrane</keyword>
<dbReference type="Pfam" id="PF01033">
    <property type="entry name" value="Somatomedin_B"/>
    <property type="match status" value="1"/>
</dbReference>
<dbReference type="Pfam" id="PF00629">
    <property type="entry name" value="MAM"/>
    <property type="match status" value="1"/>
</dbReference>
<dbReference type="Gene3D" id="2.60.120.200">
    <property type="match status" value="1"/>
</dbReference>
<dbReference type="Pfam" id="PF00084">
    <property type="entry name" value="Sushi"/>
    <property type="match status" value="1"/>
</dbReference>
<feature type="region of interest" description="Disordered" evidence="3">
    <location>
        <begin position="437"/>
        <end position="479"/>
    </location>
</feature>
<keyword evidence="5" id="KW-0732">Signal</keyword>
<dbReference type="KEGG" id="scac:106094578"/>
<keyword evidence="4" id="KW-0472">Membrane</keyword>
<gene>
    <name evidence="9" type="primary">106094578</name>
</gene>
<dbReference type="GO" id="GO:0016020">
    <property type="term" value="C:membrane"/>
    <property type="evidence" value="ECO:0007669"/>
    <property type="project" value="InterPro"/>
</dbReference>
<evidence type="ECO:0000256" key="3">
    <source>
        <dbReference type="SAM" id="MobiDB-lite"/>
    </source>
</evidence>
<evidence type="ECO:0000256" key="2">
    <source>
        <dbReference type="PROSITE-ProRule" id="PRU00302"/>
    </source>
</evidence>
<keyword evidence="4" id="KW-1133">Transmembrane helix</keyword>
<keyword evidence="10" id="KW-1185">Reference proteome</keyword>
<evidence type="ECO:0000313" key="9">
    <source>
        <dbReference type="EnsemblMetazoa" id="SCAU012569-PA"/>
    </source>
</evidence>
<organism evidence="9 10">
    <name type="scientific">Stomoxys calcitrans</name>
    <name type="common">Stable fly</name>
    <name type="synonym">Conops calcitrans</name>
    <dbReference type="NCBI Taxonomy" id="35570"/>
    <lineage>
        <taxon>Eukaryota</taxon>
        <taxon>Metazoa</taxon>
        <taxon>Ecdysozoa</taxon>
        <taxon>Arthropoda</taxon>
        <taxon>Hexapoda</taxon>
        <taxon>Insecta</taxon>
        <taxon>Pterygota</taxon>
        <taxon>Neoptera</taxon>
        <taxon>Endopterygota</taxon>
        <taxon>Diptera</taxon>
        <taxon>Brachycera</taxon>
        <taxon>Muscomorpha</taxon>
        <taxon>Muscoidea</taxon>
        <taxon>Muscidae</taxon>
        <taxon>Stomoxys</taxon>
    </lineage>
</organism>
<evidence type="ECO:0000259" key="7">
    <source>
        <dbReference type="PROSITE" id="PS50923"/>
    </source>
</evidence>
<dbReference type="PROSITE" id="PS50923">
    <property type="entry name" value="SUSHI"/>
    <property type="match status" value="1"/>
</dbReference>
<evidence type="ECO:0000256" key="5">
    <source>
        <dbReference type="SAM" id="SignalP"/>
    </source>
</evidence>
<evidence type="ECO:0008006" key="11">
    <source>
        <dbReference type="Google" id="ProtNLM"/>
    </source>
</evidence>
<keyword evidence="1" id="KW-1015">Disulfide bond</keyword>
<sequence>MLNPLSVLQICRKIFVLLAIGCLCLKGCEAAANNRLRCDRPNSIANGSIRLKRNFMRVFCDAGYLLQGLKTIGCVHGKWDGEKPVCAKKGCPKNLNSPENGRIQIESELKAILYCTDNYILAGNRNAYCNGTHWDRPLGSCRERKAKASHECDFETEDVCGWSYEPMANLEWKRVMAANVFSSFKTGPRHDHTTRTHNGGHYMLMESLIRQDMPVTLTSPIYDRELSLKTACCFQFHYFMYGAGVGDLLVVVKPLSSSVDDILNDDYDSNLIKFERNGNQNNAWNEAHFTIDEMEEDFQIVFVAKSGRNHLSDIAVDDVRLMTGEDCRNLDKGFDDTISNEEFEMTTYQSLFEMQSCAGRCFNAGGIGIIRESDHLSGLCSCSADCEDADTCCPDFKAICLTELFDSTSEQTNFIGSETYTDQKIVISTPTQIISTATAPSTSTKSTSTTPRTTRSTTTRTSSTTTTSTTQTMGTTPTTTIRTIPTTTVRTTPTTTTVKTTPTTTARTKPTTTTTVKATPTTTIKTTPKKTPKPTTPTTTSTTTARTTPRKSIVPIRTTIKTTPTTTQSTTTSAKITSTPKPDIPSTPFIDIPRKIKGQNSTTLRRSNTSSYVIDSDPKAEAAHRGSALLIWTLIIILFVVLIGVAYRRFGDRAVAWYMIHFSKDNGGDEDTSSIATSFSRSSSAKDKNKPTNQPTKTRKKSVFSNEITRPLVEDDDYEDDENGHLNGNIVLRNSIYSEL</sequence>
<dbReference type="PROSITE" id="PS50958">
    <property type="entry name" value="SMB_2"/>
    <property type="match status" value="1"/>
</dbReference>
<dbReference type="PROSITE" id="PS50060">
    <property type="entry name" value="MAM_2"/>
    <property type="match status" value="1"/>
</dbReference>
<feature type="chain" id="PRO_5009327481" description="MAM domain-containing protein" evidence="5">
    <location>
        <begin position="31"/>
        <end position="740"/>
    </location>
</feature>
<feature type="region of interest" description="Disordered" evidence="3">
    <location>
        <begin position="667"/>
        <end position="705"/>
    </location>
</feature>
<evidence type="ECO:0000256" key="4">
    <source>
        <dbReference type="SAM" id="Phobius"/>
    </source>
</evidence>
<feature type="domain" description="Sushi" evidence="7">
    <location>
        <begin position="36"/>
        <end position="88"/>
    </location>
</feature>
<feature type="compositionally biased region" description="Low complexity" evidence="3">
    <location>
        <begin position="536"/>
        <end position="549"/>
    </location>
</feature>
<name>A0A1I8PZX5_STOCA</name>
<dbReference type="CDD" id="cd00033">
    <property type="entry name" value="CCP"/>
    <property type="match status" value="1"/>
</dbReference>
<dbReference type="Proteomes" id="UP000095300">
    <property type="component" value="Unassembled WGS sequence"/>
</dbReference>
<evidence type="ECO:0000313" key="10">
    <source>
        <dbReference type="Proteomes" id="UP000095300"/>
    </source>
</evidence>
<evidence type="ECO:0000259" key="6">
    <source>
        <dbReference type="PROSITE" id="PS50060"/>
    </source>
</evidence>
<dbReference type="SMART" id="SM00032">
    <property type="entry name" value="CCP"/>
    <property type="match status" value="2"/>
</dbReference>
<dbReference type="InterPro" id="IPR051560">
    <property type="entry name" value="MAM_domain-containing"/>
</dbReference>
<dbReference type="SMART" id="SM00137">
    <property type="entry name" value="MAM"/>
    <property type="match status" value="1"/>
</dbReference>
<dbReference type="EnsemblMetazoa" id="SCAU012569-RA">
    <property type="protein sequence ID" value="SCAU012569-PA"/>
    <property type="gene ID" value="SCAU012569"/>
</dbReference>
<dbReference type="InterPro" id="IPR013320">
    <property type="entry name" value="ConA-like_dom_sf"/>
</dbReference>
<dbReference type="SUPFAM" id="SSF49899">
    <property type="entry name" value="Concanavalin A-like lectins/glucanases"/>
    <property type="match status" value="1"/>
</dbReference>
<dbReference type="SUPFAM" id="SSF57535">
    <property type="entry name" value="Complement control module/SCR domain"/>
    <property type="match status" value="2"/>
</dbReference>
<dbReference type="InterPro" id="IPR036024">
    <property type="entry name" value="Somatomedin_B-like_dom_sf"/>
</dbReference>
<dbReference type="AlphaFoldDB" id="A0A1I8PZX5"/>
<proteinExistence type="predicted"/>
<feature type="transmembrane region" description="Helical" evidence="4">
    <location>
        <begin position="629"/>
        <end position="647"/>
    </location>
</feature>
<feature type="compositionally biased region" description="Low complexity" evidence="3">
    <location>
        <begin position="563"/>
        <end position="581"/>
    </location>
</feature>
<dbReference type="OrthoDB" id="6107927at2759"/>
<feature type="signal peptide" evidence="5">
    <location>
        <begin position="1"/>
        <end position="30"/>
    </location>
</feature>
<dbReference type="PANTHER" id="PTHR23282:SF146">
    <property type="entry name" value="RT07201P-RELATED"/>
    <property type="match status" value="1"/>
</dbReference>
<evidence type="ECO:0000259" key="8">
    <source>
        <dbReference type="PROSITE" id="PS50958"/>
    </source>
</evidence>
<dbReference type="Gene3D" id="2.10.70.10">
    <property type="entry name" value="Complement Module, domain 1"/>
    <property type="match status" value="2"/>
</dbReference>
<protein>
    <recommendedName>
        <fullName evidence="11">MAM domain-containing protein</fullName>
    </recommendedName>
</protein>
<reference evidence="9" key="1">
    <citation type="submission" date="2020-05" db="UniProtKB">
        <authorList>
            <consortium name="EnsemblMetazoa"/>
        </authorList>
    </citation>
    <scope>IDENTIFICATION</scope>
    <source>
        <strain evidence="9">USDA</strain>
    </source>
</reference>
<dbReference type="Gene3D" id="4.10.410.20">
    <property type="match status" value="1"/>
</dbReference>
<feature type="domain" description="SMB" evidence="8">
    <location>
        <begin position="353"/>
        <end position="405"/>
    </location>
</feature>
<dbReference type="PANTHER" id="PTHR23282">
    <property type="entry name" value="APICAL ENDOSOMAL GLYCOPROTEIN PRECURSOR"/>
    <property type="match status" value="1"/>
</dbReference>
<dbReference type="STRING" id="35570.A0A1I8PZX5"/>
<accession>A0A1I8PZX5</accession>
<dbReference type="SUPFAM" id="SSF90188">
    <property type="entry name" value="Somatomedin B domain"/>
    <property type="match status" value="1"/>
</dbReference>
<dbReference type="SMART" id="SM00201">
    <property type="entry name" value="SO"/>
    <property type="match status" value="1"/>
</dbReference>
<feature type="region of interest" description="Disordered" evidence="3">
    <location>
        <begin position="491"/>
        <end position="549"/>
    </location>
</feature>
<feature type="compositionally biased region" description="Low complexity" evidence="3">
    <location>
        <begin position="491"/>
        <end position="526"/>
    </location>
</feature>
<keyword evidence="2" id="KW-0768">Sushi</keyword>
<dbReference type="CDD" id="cd06263">
    <property type="entry name" value="MAM"/>
    <property type="match status" value="1"/>
</dbReference>
<comment type="caution">
    <text evidence="2">Lacks conserved residue(s) required for the propagation of feature annotation.</text>
</comment>
<feature type="domain" description="MAM" evidence="6">
    <location>
        <begin position="150"/>
        <end position="329"/>
    </location>
</feature>
<dbReference type="InterPro" id="IPR035976">
    <property type="entry name" value="Sushi/SCR/CCP_sf"/>
</dbReference>
<evidence type="ECO:0000256" key="1">
    <source>
        <dbReference type="ARBA" id="ARBA00023157"/>
    </source>
</evidence>
<dbReference type="VEuPathDB" id="VectorBase:SCAU012569"/>
<feature type="region of interest" description="Disordered" evidence="3">
    <location>
        <begin position="563"/>
        <end position="593"/>
    </location>
</feature>
<dbReference type="InterPro" id="IPR000436">
    <property type="entry name" value="Sushi_SCR_CCP_dom"/>
</dbReference>
<dbReference type="InterPro" id="IPR000998">
    <property type="entry name" value="MAM_dom"/>
</dbReference>
<feature type="compositionally biased region" description="Low complexity" evidence="3">
    <location>
        <begin position="673"/>
        <end position="683"/>
    </location>
</feature>
<dbReference type="PROSITE" id="PS00524">
    <property type="entry name" value="SMB_1"/>
    <property type="match status" value="1"/>
</dbReference>
<dbReference type="InterPro" id="IPR001212">
    <property type="entry name" value="Somatomedin_B_dom"/>
</dbReference>